<name>A0A195EUG6_9HYME</name>
<gene>
    <name evidence="2" type="ORF">ALC56_14423</name>
</gene>
<keyword evidence="3" id="KW-1185">Reference proteome</keyword>
<reference evidence="2 3" key="1">
    <citation type="submission" date="2016-03" db="EMBL/GenBank/DDBJ databases">
        <title>Trachymyrmex septentrionalis WGS genome.</title>
        <authorList>
            <person name="Nygaard S."/>
            <person name="Hu H."/>
            <person name="Boomsma J."/>
            <person name="Zhang G."/>
        </authorList>
    </citation>
    <scope>NUCLEOTIDE SEQUENCE [LARGE SCALE GENOMIC DNA]</scope>
    <source>
        <strain evidence="2">Tsep2-gDNA-1</strain>
        <tissue evidence="2">Whole body</tissue>
    </source>
</reference>
<evidence type="ECO:0000313" key="2">
    <source>
        <dbReference type="EMBL" id="KYN31542.1"/>
    </source>
</evidence>
<dbReference type="AlphaFoldDB" id="A0A195EUG6"/>
<feature type="region of interest" description="Disordered" evidence="1">
    <location>
        <begin position="1"/>
        <end position="74"/>
    </location>
</feature>
<evidence type="ECO:0000313" key="3">
    <source>
        <dbReference type="Proteomes" id="UP000078541"/>
    </source>
</evidence>
<evidence type="ECO:0000256" key="1">
    <source>
        <dbReference type="SAM" id="MobiDB-lite"/>
    </source>
</evidence>
<protein>
    <submittedName>
        <fullName evidence="2">Uncharacterized protein</fullName>
    </submittedName>
</protein>
<proteinExistence type="predicted"/>
<organism evidence="2 3">
    <name type="scientific">Trachymyrmex septentrionalis</name>
    <dbReference type="NCBI Taxonomy" id="34720"/>
    <lineage>
        <taxon>Eukaryota</taxon>
        <taxon>Metazoa</taxon>
        <taxon>Ecdysozoa</taxon>
        <taxon>Arthropoda</taxon>
        <taxon>Hexapoda</taxon>
        <taxon>Insecta</taxon>
        <taxon>Pterygota</taxon>
        <taxon>Neoptera</taxon>
        <taxon>Endopterygota</taxon>
        <taxon>Hymenoptera</taxon>
        <taxon>Apocrita</taxon>
        <taxon>Aculeata</taxon>
        <taxon>Formicoidea</taxon>
        <taxon>Formicidae</taxon>
        <taxon>Myrmicinae</taxon>
        <taxon>Trachymyrmex</taxon>
    </lineage>
</organism>
<feature type="compositionally biased region" description="Basic and acidic residues" evidence="1">
    <location>
        <begin position="38"/>
        <end position="65"/>
    </location>
</feature>
<accession>A0A195EUG6</accession>
<dbReference type="EMBL" id="KQ981979">
    <property type="protein sequence ID" value="KYN31542.1"/>
    <property type="molecule type" value="Genomic_DNA"/>
</dbReference>
<dbReference type="Proteomes" id="UP000078541">
    <property type="component" value="Unassembled WGS sequence"/>
</dbReference>
<sequence length="74" mass="8446">MAVVQGAITSAHGHRKFHKGNVAAACSAESWKTKHKRGSIEHGGSLERDGTKREERERERKRERFVGQAEEYER</sequence>